<dbReference type="PANTHER" id="PTHR45848:SF6">
    <property type="entry name" value="OS02G0251700 PROTEIN"/>
    <property type="match status" value="1"/>
</dbReference>
<name>I1HZ94_BRADI</name>
<protein>
    <submittedName>
        <fullName evidence="3 4">Uncharacterized protein</fullName>
    </submittedName>
</protein>
<feature type="compositionally biased region" description="Polar residues" evidence="2">
    <location>
        <begin position="1"/>
        <end position="11"/>
    </location>
</feature>
<organism evidence="4">
    <name type="scientific">Brachypodium distachyon</name>
    <name type="common">Purple false brome</name>
    <name type="synonym">Trachynia distachya</name>
    <dbReference type="NCBI Taxonomy" id="15368"/>
    <lineage>
        <taxon>Eukaryota</taxon>
        <taxon>Viridiplantae</taxon>
        <taxon>Streptophyta</taxon>
        <taxon>Embryophyta</taxon>
        <taxon>Tracheophyta</taxon>
        <taxon>Spermatophyta</taxon>
        <taxon>Magnoliopsida</taxon>
        <taxon>Liliopsida</taxon>
        <taxon>Poales</taxon>
        <taxon>Poaceae</taxon>
        <taxon>BOP clade</taxon>
        <taxon>Pooideae</taxon>
        <taxon>Stipodae</taxon>
        <taxon>Brachypodieae</taxon>
        <taxon>Brachypodium</taxon>
    </lineage>
</organism>
<dbReference type="Proteomes" id="UP000008810">
    <property type="component" value="Chromosome 3"/>
</dbReference>
<dbReference type="KEGG" id="bdi:100823783"/>
<dbReference type="EMBL" id="CM000882">
    <property type="protein sequence ID" value="KQJ94257.1"/>
    <property type="molecule type" value="Genomic_DNA"/>
</dbReference>
<evidence type="ECO:0000313" key="4">
    <source>
        <dbReference type="EnsemblPlants" id="KQJ94257"/>
    </source>
</evidence>
<dbReference type="Gramene" id="KQJ94257">
    <property type="protein sequence ID" value="KQJ94257"/>
    <property type="gene ID" value="BRADI_3g09490v3"/>
</dbReference>
<reference evidence="3" key="2">
    <citation type="submission" date="2017-06" db="EMBL/GenBank/DDBJ databases">
        <title>WGS assembly of Brachypodium distachyon.</title>
        <authorList>
            <consortium name="The International Brachypodium Initiative"/>
            <person name="Lucas S."/>
            <person name="Harmon-Smith M."/>
            <person name="Lail K."/>
            <person name="Tice H."/>
            <person name="Grimwood J."/>
            <person name="Bruce D."/>
            <person name="Barry K."/>
            <person name="Shu S."/>
            <person name="Lindquist E."/>
            <person name="Wang M."/>
            <person name="Pitluck S."/>
            <person name="Vogel J.P."/>
            <person name="Garvin D.F."/>
            <person name="Mockler T.C."/>
            <person name="Schmutz J."/>
            <person name="Rokhsar D."/>
            <person name="Bevan M.W."/>
        </authorList>
    </citation>
    <scope>NUCLEOTIDE SEQUENCE</scope>
    <source>
        <strain evidence="3">Bd21</strain>
    </source>
</reference>
<dbReference type="OrthoDB" id="2017893at2759"/>
<dbReference type="EMBL" id="CM000882">
    <property type="protein sequence ID" value="KQJ94256.1"/>
    <property type="molecule type" value="Genomic_DNA"/>
</dbReference>
<dbReference type="eggNOG" id="KOG1716">
    <property type="taxonomic scope" value="Eukaryota"/>
</dbReference>
<dbReference type="ExpressionAtlas" id="I1HZ94">
    <property type="expression patterns" value="baseline and differential"/>
</dbReference>
<proteinExistence type="inferred from homology"/>
<evidence type="ECO:0000313" key="5">
    <source>
        <dbReference type="Proteomes" id="UP000008810"/>
    </source>
</evidence>
<accession>I1HZ94</accession>
<evidence type="ECO:0000256" key="1">
    <source>
        <dbReference type="ARBA" id="ARBA00008601"/>
    </source>
</evidence>
<dbReference type="RefSeq" id="XP_010234102.1">
    <property type="nucleotide sequence ID" value="XM_010235800.3"/>
</dbReference>
<reference evidence="4" key="3">
    <citation type="submission" date="2018-08" db="UniProtKB">
        <authorList>
            <consortium name="EnsemblPlants"/>
        </authorList>
    </citation>
    <scope>IDENTIFICATION</scope>
    <source>
        <strain evidence="4">cv. Bd21</strain>
    </source>
</reference>
<evidence type="ECO:0000256" key="2">
    <source>
        <dbReference type="SAM" id="MobiDB-lite"/>
    </source>
</evidence>
<reference evidence="3 4" key="1">
    <citation type="journal article" date="2010" name="Nature">
        <title>Genome sequencing and analysis of the model grass Brachypodium distachyon.</title>
        <authorList>
            <consortium name="International Brachypodium Initiative"/>
        </authorList>
    </citation>
    <scope>NUCLEOTIDE SEQUENCE [LARGE SCALE GENOMIC DNA]</scope>
    <source>
        <strain evidence="3">Bd21</strain>
        <strain evidence="4">cv. Bd21</strain>
    </source>
</reference>
<gene>
    <name evidence="4" type="primary">LOC100823783</name>
    <name evidence="3" type="ORF">BRADI_3g09490v3</name>
</gene>
<comment type="similarity">
    <text evidence="1">Belongs to the protein-tyrosine phosphatase family. Non-receptor class dual specificity subfamily.</text>
</comment>
<evidence type="ECO:0000313" key="3">
    <source>
        <dbReference type="EMBL" id="KQJ94256.1"/>
    </source>
</evidence>
<dbReference type="EnsemblPlants" id="KQJ94257">
    <property type="protein sequence ID" value="KQJ94257"/>
    <property type="gene ID" value="BRADI_3g09490v3"/>
</dbReference>
<dbReference type="AlphaFoldDB" id="I1HZ94"/>
<keyword evidence="5" id="KW-1185">Reference proteome</keyword>
<dbReference type="OMA" id="HINPEKE"/>
<dbReference type="Gramene" id="KQJ94256">
    <property type="protein sequence ID" value="KQJ94256"/>
    <property type="gene ID" value="BRADI_3g09490v3"/>
</dbReference>
<dbReference type="EnsemblPlants" id="KQJ94256">
    <property type="protein sequence ID" value="KQJ94256"/>
    <property type="gene ID" value="BRADI_3g09490v3"/>
</dbReference>
<dbReference type="GO" id="GO:0008138">
    <property type="term" value="F:protein tyrosine/serine/threonine phosphatase activity"/>
    <property type="evidence" value="ECO:0000318"/>
    <property type="project" value="GO_Central"/>
</dbReference>
<dbReference type="GeneID" id="100823783"/>
<dbReference type="PANTHER" id="PTHR45848">
    <property type="entry name" value="DUAL SPECIFICITY PROTEIN PHOSPHATASE 12 FAMILY MEMBER"/>
    <property type="match status" value="1"/>
</dbReference>
<feature type="region of interest" description="Disordered" evidence="2">
    <location>
        <begin position="1"/>
        <end position="23"/>
    </location>
</feature>
<sequence length="243" mass="27150">MRVKQMETNQAPGFGVEQKSGPDNAVEADIIPGKQAVEVLGSEVNQKFAEMCLDTAVETDIISEEQADLEARLEINQKFGEIRLGPCVEAGSNPENQANPETRSLVDQKLAENGQDIVMEADVNPEEQAANAGVIYRCKKCRRMVATQEYVVTHEVGLGERSFSRHNSYHVDEKEPECTRCIFVEPMKWMQAVEEGYILNKLWCMGCKTRLGSFNWAGMQCGCGAWVIPAFQLIKSRIDESQI</sequence>
<dbReference type="STRING" id="15368.I1HZ94"/>
<dbReference type="RefSeq" id="XP_003572058.1">
    <property type="nucleotide sequence ID" value="XM_003572010.4"/>
</dbReference>